<proteinExistence type="predicted"/>
<evidence type="ECO:0000313" key="1">
    <source>
        <dbReference type="EMBL" id="ANS75830.1"/>
    </source>
</evidence>
<dbReference type="EMBL" id="CP014167">
    <property type="protein sequence ID" value="ANS75830.1"/>
    <property type="molecule type" value="Genomic_DNA"/>
</dbReference>
<gene>
    <name evidence="1" type="ORF">AWM70_15580</name>
</gene>
<sequence>MVETRETVLTLNEEEINDLAKKGISERTAATGLSYEIKGLDIRLNGNDMTADAIVKWGALRAEAAVVYHLSFAEGKLLLKPQSVDVRGSSLSPSLLKLKTIEIDPGQYLPEVIQITDLSFENRELKIKFAVNWLQLPGLLR</sequence>
<protein>
    <submittedName>
        <fullName evidence="1">Uncharacterized protein</fullName>
    </submittedName>
</protein>
<name>A0A1B1N333_9BACL</name>
<keyword evidence="2" id="KW-1185">Reference proteome</keyword>
<dbReference type="KEGG" id="pyg:AWM70_15580"/>
<accession>A0A1B1N333</accession>
<reference evidence="1 2" key="1">
    <citation type="submission" date="2016-01" db="EMBL/GenBank/DDBJ databases">
        <title>Complete Genome Sequence of Paenibacillus yonginensis DCY84, a novel Plant Growth-Promoting Bacteria with Elicitation of Induced Systemic Resistance.</title>
        <authorList>
            <person name="Kim Y.J."/>
            <person name="Yang D.C."/>
            <person name="Sukweenadhi J."/>
        </authorList>
    </citation>
    <scope>NUCLEOTIDE SEQUENCE [LARGE SCALE GENOMIC DNA]</scope>
    <source>
        <strain evidence="1 2">DCY84</strain>
    </source>
</reference>
<organism evidence="1 2">
    <name type="scientific">Paenibacillus yonginensis</name>
    <dbReference type="NCBI Taxonomy" id="1462996"/>
    <lineage>
        <taxon>Bacteria</taxon>
        <taxon>Bacillati</taxon>
        <taxon>Bacillota</taxon>
        <taxon>Bacilli</taxon>
        <taxon>Bacillales</taxon>
        <taxon>Paenibacillaceae</taxon>
        <taxon>Paenibacillus</taxon>
    </lineage>
</organism>
<evidence type="ECO:0000313" key="2">
    <source>
        <dbReference type="Proteomes" id="UP000092573"/>
    </source>
</evidence>
<dbReference type="Proteomes" id="UP000092573">
    <property type="component" value="Chromosome"/>
</dbReference>
<dbReference type="AlphaFoldDB" id="A0A1B1N333"/>
<dbReference type="STRING" id="1462996.AWM70_15580"/>